<feature type="compositionally biased region" description="Basic and acidic residues" evidence="1">
    <location>
        <begin position="1"/>
        <end position="16"/>
    </location>
</feature>
<evidence type="ECO:0000256" key="1">
    <source>
        <dbReference type="SAM" id="MobiDB-lite"/>
    </source>
</evidence>
<name>A0ABP7HR71_9ACTN</name>
<gene>
    <name evidence="2" type="ORF">GCM10022403_032000</name>
</gene>
<evidence type="ECO:0000313" key="2">
    <source>
        <dbReference type="EMBL" id="GAA3795665.1"/>
    </source>
</evidence>
<proteinExistence type="predicted"/>
<keyword evidence="3" id="KW-1185">Reference proteome</keyword>
<feature type="region of interest" description="Disordered" evidence="1">
    <location>
        <begin position="1"/>
        <end position="20"/>
    </location>
</feature>
<organism evidence="2 3">
    <name type="scientific">Streptomyces coacervatus</name>
    <dbReference type="NCBI Taxonomy" id="647381"/>
    <lineage>
        <taxon>Bacteria</taxon>
        <taxon>Bacillati</taxon>
        <taxon>Actinomycetota</taxon>
        <taxon>Actinomycetes</taxon>
        <taxon>Kitasatosporales</taxon>
        <taxon>Streptomycetaceae</taxon>
        <taxon>Streptomyces</taxon>
    </lineage>
</organism>
<protein>
    <submittedName>
        <fullName evidence="2">Uncharacterized protein</fullName>
    </submittedName>
</protein>
<evidence type="ECO:0000313" key="3">
    <source>
        <dbReference type="Proteomes" id="UP001501009"/>
    </source>
</evidence>
<feature type="region of interest" description="Disordered" evidence="1">
    <location>
        <begin position="39"/>
        <end position="62"/>
    </location>
</feature>
<sequence length="62" mass="6675">MTARGQHDADRGEHRGPQYPEIVSGARRALVGGSHGGLIIAPAARPPYGRSARFRTPRKVTL</sequence>
<accession>A0ABP7HR71</accession>
<reference evidence="3" key="1">
    <citation type="journal article" date="2019" name="Int. J. Syst. Evol. Microbiol.">
        <title>The Global Catalogue of Microorganisms (GCM) 10K type strain sequencing project: providing services to taxonomists for standard genome sequencing and annotation.</title>
        <authorList>
            <consortium name="The Broad Institute Genomics Platform"/>
            <consortium name="The Broad Institute Genome Sequencing Center for Infectious Disease"/>
            <person name="Wu L."/>
            <person name="Ma J."/>
        </authorList>
    </citation>
    <scope>NUCLEOTIDE SEQUENCE [LARGE SCALE GENOMIC DNA]</scope>
    <source>
        <strain evidence="3">JCM 17138</strain>
    </source>
</reference>
<dbReference type="EMBL" id="BAABDE010000015">
    <property type="protein sequence ID" value="GAA3795665.1"/>
    <property type="molecule type" value="Genomic_DNA"/>
</dbReference>
<feature type="compositionally biased region" description="Basic residues" evidence="1">
    <location>
        <begin position="52"/>
        <end position="62"/>
    </location>
</feature>
<dbReference type="Proteomes" id="UP001501009">
    <property type="component" value="Unassembled WGS sequence"/>
</dbReference>
<comment type="caution">
    <text evidence="2">The sequence shown here is derived from an EMBL/GenBank/DDBJ whole genome shotgun (WGS) entry which is preliminary data.</text>
</comment>